<evidence type="ECO:0000256" key="6">
    <source>
        <dbReference type="ARBA" id="ARBA00022763"/>
    </source>
</evidence>
<sequence>MFYANHGMFLETIINYTIEIINNEKQALIFKQNPPILYQNNKIFQEKSNVDYHGVYHGKYLCFETKSTNSLTLPWNNFKKHQLEYLENAFYLNAISFVIIYFSQHNAFFLVFWEKLKFLKFQKKALTYKKIEQNGYKLEIIYPFYLDFLKFLI</sequence>
<dbReference type="InterPro" id="IPR011335">
    <property type="entry name" value="Restrct_endonuc-II-like"/>
</dbReference>
<dbReference type="InterPro" id="IPR011856">
    <property type="entry name" value="tRNA_endonuc-like_dom_sf"/>
</dbReference>
<feature type="transmembrane region" description="Helical" evidence="14">
    <location>
        <begin position="90"/>
        <end position="113"/>
    </location>
</feature>
<dbReference type="HAMAP" id="MF_00130">
    <property type="entry name" value="RecU"/>
    <property type="match status" value="1"/>
</dbReference>
<keyword evidence="4 13" id="KW-0479">Metal-binding</keyword>
<dbReference type="Pfam" id="PF03838">
    <property type="entry name" value="RecU"/>
    <property type="match status" value="1"/>
</dbReference>
<evidence type="ECO:0000256" key="9">
    <source>
        <dbReference type="ARBA" id="ARBA00023172"/>
    </source>
</evidence>
<dbReference type="EC" id="3.1.21.10" evidence="13"/>
<keyword evidence="10 13" id="KW-0234">DNA repair</keyword>
<keyword evidence="14" id="KW-0812">Transmembrane</keyword>
<keyword evidence="14" id="KW-0472">Membrane</keyword>
<dbReference type="Gene3D" id="3.40.1350.10">
    <property type="match status" value="1"/>
</dbReference>
<name>A0ABM8JKW5_9MOLU</name>
<dbReference type="RefSeq" id="WP_353306634.1">
    <property type="nucleotide sequence ID" value="NZ_AP028955.1"/>
</dbReference>
<evidence type="ECO:0000256" key="10">
    <source>
        <dbReference type="ARBA" id="ARBA00023204"/>
    </source>
</evidence>
<feature type="site" description="Transition state stabilizer" evidence="13">
    <location>
        <position position="66"/>
    </location>
</feature>
<keyword evidence="6 13" id="KW-0227">DNA damage</keyword>
<keyword evidence="2 13" id="KW-0963">Cytoplasm</keyword>
<evidence type="ECO:0000256" key="3">
    <source>
        <dbReference type="ARBA" id="ARBA00022722"/>
    </source>
</evidence>
<comment type="catalytic activity">
    <reaction evidence="13">
        <text>Endonucleolytic cleavage at a junction such as a reciprocal single-stranded crossover between two homologous DNA duplexes (Holliday junction).</text>
        <dbReference type="EC" id="3.1.21.10"/>
    </reaction>
</comment>
<feature type="binding site" evidence="13">
    <location>
        <position position="64"/>
    </location>
    <ligand>
        <name>Mg(2+)</name>
        <dbReference type="ChEBI" id="CHEBI:18420"/>
    </ligand>
</feature>
<protein>
    <recommendedName>
        <fullName evidence="12 13">Holliday junction resolvase RecU</fullName>
        <ecNumber evidence="13">3.1.21.10</ecNumber>
    </recommendedName>
    <alternativeName>
        <fullName evidence="13">Recombination protein U homolog</fullName>
    </alternativeName>
</protein>
<organism evidence="15 16">
    <name type="scientific">Spiroplasma ixodetis</name>
    <dbReference type="NCBI Taxonomy" id="2141"/>
    <lineage>
        <taxon>Bacteria</taxon>
        <taxon>Bacillati</taxon>
        <taxon>Mycoplasmatota</taxon>
        <taxon>Mollicutes</taxon>
        <taxon>Entomoplasmatales</taxon>
        <taxon>Spiroplasmataceae</taxon>
        <taxon>Spiroplasma</taxon>
    </lineage>
</organism>
<comment type="cofactor">
    <cofactor evidence="13">
        <name>Mg(2+)</name>
        <dbReference type="ChEBI" id="CHEBI:18420"/>
    </cofactor>
    <text evidence="13">Binds 1 Mg(2+) ion per subunit.</text>
</comment>
<evidence type="ECO:0000256" key="13">
    <source>
        <dbReference type="HAMAP-Rule" id="MF_00130"/>
    </source>
</evidence>
<evidence type="ECO:0000256" key="4">
    <source>
        <dbReference type="ARBA" id="ARBA00022723"/>
    </source>
</evidence>
<evidence type="ECO:0000256" key="11">
    <source>
        <dbReference type="ARBA" id="ARBA00023447"/>
    </source>
</evidence>
<dbReference type="SUPFAM" id="SSF52980">
    <property type="entry name" value="Restriction endonuclease-like"/>
    <property type="match status" value="1"/>
</dbReference>
<keyword evidence="3 13" id="KW-0540">Nuclease</keyword>
<feature type="binding site" evidence="13">
    <location>
        <position position="82"/>
    </location>
    <ligand>
        <name>Mg(2+)</name>
        <dbReference type="ChEBI" id="CHEBI:18420"/>
    </ligand>
</feature>
<evidence type="ECO:0000256" key="7">
    <source>
        <dbReference type="ARBA" id="ARBA00022801"/>
    </source>
</evidence>
<keyword evidence="16" id="KW-1185">Reference proteome</keyword>
<comment type="caution">
    <text evidence="13">Lacks conserved residue(s) required for the propagation of feature annotation.</text>
</comment>
<keyword evidence="8 13" id="KW-0460">Magnesium</keyword>
<proteinExistence type="inferred from homology"/>
<evidence type="ECO:0000256" key="8">
    <source>
        <dbReference type="ARBA" id="ARBA00022842"/>
    </source>
</evidence>
<evidence type="ECO:0000256" key="14">
    <source>
        <dbReference type="SAM" id="Phobius"/>
    </source>
</evidence>
<feature type="binding site" evidence="13">
    <location>
        <position position="51"/>
    </location>
    <ligand>
        <name>Mg(2+)</name>
        <dbReference type="ChEBI" id="CHEBI:18420"/>
    </ligand>
</feature>
<dbReference type="InterPro" id="IPR004612">
    <property type="entry name" value="Resolv_RecU"/>
</dbReference>
<dbReference type="EMBL" id="AP028955">
    <property type="protein sequence ID" value="BET37866.1"/>
    <property type="molecule type" value="Genomic_DNA"/>
</dbReference>
<accession>A0ABM8JKW5</accession>
<keyword evidence="9 13" id="KW-0233">DNA recombination</keyword>
<keyword evidence="5 13" id="KW-0255">Endonuclease</keyword>
<keyword evidence="14" id="KW-1133">Transmembrane helix</keyword>
<gene>
    <name evidence="13 15" type="primary">recU</name>
    <name evidence="15" type="ORF">SAP269_04550</name>
</gene>
<evidence type="ECO:0000313" key="15">
    <source>
        <dbReference type="EMBL" id="BET37866.1"/>
    </source>
</evidence>
<comment type="function">
    <text evidence="13">Endonuclease that resolves Holliday junction intermediates in genetic recombination. Cleaves mobile four-strand junctions by introducing symmetrical nicks in paired strands. Promotes annealing of linear ssDNA with homologous dsDNA. Required for DNA repair, homologous recombination and chromosome segregation.</text>
</comment>
<evidence type="ECO:0000313" key="16">
    <source>
        <dbReference type="Proteomes" id="UP001473424"/>
    </source>
</evidence>
<evidence type="ECO:0000256" key="12">
    <source>
        <dbReference type="ARBA" id="ARBA00029523"/>
    </source>
</evidence>
<dbReference type="Proteomes" id="UP001473424">
    <property type="component" value="Chromosome"/>
</dbReference>
<evidence type="ECO:0000256" key="5">
    <source>
        <dbReference type="ARBA" id="ARBA00022759"/>
    </source>
</evidence>
<reference evidence="16" key="1">
    <citation type="journal article" date="2024" name="FEMS Microbiol. Lett.">
        <title>Genomic insights into Spiroplasma endosymbionts that induce male-killing and protective phenotypes in the pea aphid.</title>
        <authorList>
            <person name="Arai H."/>
            <person name="Legeai F."/>
            <person name="Kageyama D."/>
            <person name="Sugio A."/>
            <person name="Simon J.C."/>
        </authorList>
    </citation>
    <scope>NUCLEOTIDE SEQUENCE [LARGE SCALE GENOMIC DNA]</scope>
    <source>
        <strain evidence="16">sAp269</strain>
    </source>
</reference>
<evidence type="ECO:0000256" key="1">
    <source>
        <dbReference type="ARBA" id="ARBA00004496"/>
    </source>
</evidence>
<evidence type="ECO:0000256" key="2">
    <source>
        <dbReference type="ARBA" id="ARBA00022490"/>
    </source>
</evidence>
<comment type="subcellular location">
    <subcellularLocation>
        <location evidence="1 13">Cytoplasm</location>
    </subcellularLocation>
</comment>
<keyword evidence="7 13" id="KW-0378">Hydrolase</keyword>
<comment type="similarity">
    <text evidence="11 13">Belongs to the RecU family.</text>
</comment>